<evidence type="ECO:0000313" key="2">
    <source>
        <dbReference type="Proteomes" id="UP000805193"/>
    </source>
</evidence>
<evidence type="ECO:0000313" key="1">
    <source>
        <dbReference type="EMBL" id="KAG0430481.1"/>
    </source>
</evidence>
<name>A0AC60Q944_IXOPE</name>
<sequence length="141" mass="15496">MFLGAERSRSGRSACRECGGAPRRLPWLAGDCCAAGKLRDILEKEHHIVPTVLLAPGRVVEKEGETKGGSDQRAPAVTSSKRKRETALGSLLKVFADMEASRKQRHKDRMTLLERHVTAIEKSAPAEYRRASCTSLNLTIV</sequence>
<gene>
    <name evidence="1" type="ORF">HPB47_022683</name>
</gene>
<accession>A0AC60Q944</accession>
<dbReference type="Proteomes" id="UP000805193">
    <property type="component" value="Unassembled WGS sequence"/>
</dbReference>
<proteinExistence type="predicted"/>
<organism evidence="1 2">
    <name type="scientific">Ixodes persulcatus</name>
    <name type="common">Taiga tick</name>
    <dbReference type="NCBI Taxonomy" id="34615"/>
    <lineage>
        <taxon>Eukaryota</taxon>
        <taxon>Metazoa</taxon>
        <taxon>Ecdysozoa</taxon>
        <taxon>Arthropoda</taxon>
        <taxon>Chelicerata</taxon>
        <taxon>Arachnida</taxon>
        <taxon>Acari</taxon>
        <taxon>Parasitiformes</taxon>
        <taxon>Ixodida</taxon>
        <taxon>Ixodoidea</taxon>
        <taxon>Ixodidae</taxon>
        <taxon>Ixodinae</taxon>
        <taxon>Ixodes</taxon>
    </lineage>
</organism>
<keyword evidence="2" id="KW-1185">Reference proteome</keyword>
<dbReference type="EMBL" id="JABSTQ010009320">
    <property type="protein sequence ID" value="KAG0430481.1"/>
    <property type="molecule type" value="Genomic_DNA"/>
</dbReference>
<comment type="caution">
    <text evidence="1">The sequence shown here is derived from an EMBL/GenBank/DDBJ whole genome shotgun (WGS) entry which is preliminary data.</text>
</comment>
<reference evidence="1 2" key="1">
    <citation type="journal article" date="2020" name="Cell">
        <title>Large-Scale Comparative Analyses of Tick Genomes Elucidate Their Genetic Diversity and Vector Capacities.</title>
        <authorList>
            <consortium name="Tick Genome and Microbiome Consortium (TIGMIC)"/>
            <person name="Jia N."/>
            <person name="Wang J."/>
            <person name="Shi W."/>
            <person name="Du L."/>
            <person name="Sun Y."/>
            <person name="Zhan W."/>
            <person name="Jiang J.F."/>
            <person name="Wang Q."/>
            <person name="Zhang B."/>
            <person name="Ji P."/>
            <person name="Bell-Sakyi L."/>
            <person name="Cui X.M."/>
            <person name="Yuan T.T."/>
            <person name="Jiang B.G."/>
            <person name="Yang W.F."/>
            <person name="Lam T.T."/>
            <person name="Chang Q.C."/>
            <person name="Ding S.J."/>
            <person name="Wang X.J."/>
            <person name="Zhu J.G."/>
            <person name="Ruan X.D."/>
            <person name="Zhao L."/>
            <person name="Wei J.T."/>
            <person name="Ye R.Z."/>
            <person name="Que T.C."/>
            <person name="Du C.H."/>
            <person name="Zhou Y.H."/>
            <person name="Cheng J.X."/>
            <person name="Dai P.F."/>
            <person name="Guo W.B."/>
            <person name="Han X.H."/>
            <person name="Huang E.J."/>
            <person name="Li L.F."/>
            <person name="Wei W."/>
            <person name="Gao Y.C."/>
            <person name="Liu J.Z."/>
            <person name="Shao H.Z."/>
            <person name="Wang X."/>
            <person name="Wang C.C."/>
            <person name="Yang T.C."/>
            <person name="Huo Q.B."/>
            <person name="Li W."/>
            <person name="Chen H.Y."/>
            <person name="Chen S.E."/>
            <person name="Zhou L.G."/>
            <person name="Ni X.B."/>
            <person name="Tian J.H."/>
            <person name="Sheng Y."/>
            <person name="Liu T."/>
            <person name="Pan Y.S."/>
            <person name="Xia L.Y."/>
            <person name="Li J."/>
            <person name="Zhao F."/>
            <person name="Cao W.C."/>
        </authorList>
    </citation>
    <scope>NUCLEOTIDE SEQUENCE [LARGE SCALE GENOMIC DNA]</scope>
    <source>
        <strain evidence="1">Iper-2018</strain>
    </source>
</reference>
<protein>
    <submittedName>
        <fullName evidence="1">Uncharacterized protein</fullName>
    </submittedName>
</protein>